<sequence length="524" mass="53011">MNQIKPSFRWTLLTLSSAMLLTACGGGGGTTPAVNNTAPAAAMYAGPITGFGSVIVNGMRFSSVGATLQDDDGQDINLDQLKLGMTVRVSGTADDSTQLGTASQLALVHGIRGAITTVNASANTLTLLGQTVNTNTATAYQGVSGLAGLTAGQSVEVYGALQADGSLLATLIQLKTTAFTTLSVNGVVGNLSATSFKVGNLTVNYSTAVVTGVLGDGKRVKIKAVASNFDAVNNVLTASTVKVEEASSVYGATVAAGAWLKIKGIADAAPINGVLKVSGTPVNMSQAAIKGNTSTITAGQLLEVKGNWDGSVLQATQIEQDGYRAGQIGGSNELYGAVSSINGSTVVVNGVSVDLSTATFGRSATLAQVAVGSYVEIKGNLSGNLLRATKVELKTNGTGSTGSSASTDGSHGNDNSNDSSHGNDNTSSDSSHSNDNNTSNDSSHGTVGDVSYEQYGQVSDFASVASFKLNGLTVDASAARFEHTNAASLANGVYVEIKGTQGSNGVFVATKVDIKNHSNHDSND</sequence>
<dbReference type="InterPro" id="IPR043724">
    <property type="entry name" value="DUF5666"/>
</dbReference>
<feature type="domain" description="DUF5666" evidence="3">
    <location>
        <begin position="335"/>
        <end position="392"/>
    </location>
</feature>
<organism evidence="4 5">
    <name type="scientific">Albidiferax ferrireducens (strain ATCC BAA-621 / DSM 15236 / T118)</name>
    <name type="common">Rhodoferax ferrireducens</name>
    <dbReference type="NCBI Taxonomy" id="338969"/>
    <lineage>
        <taxon>Bacteria</taxon>
        <taxon>Pseudomonadati</taxon>
        <taxon>Pseudomonadota</taxon>
        <taxon>Betaproteobacteria</taxon>
        <taxon>Burkholderiales</taxon>
        <taxon>Comamonadaceae</taxon>
        <taxon>Rhodoferax</taxon>
    </lineage>
</organism>
<dbReference type="eggNOG" id="COG4733">
    <property type="taxonomic scope" value="Bacteria"/>
</dbReference>
<dbReference type="HOGENOM" id="CLU_519596_0_0_4"/>
<feature type="signal peptide" evidence="2">
    <location>
        <begin position="1"/>
        <end position="25"/>
    </location>
</feature>
<evidence type="ECO:0000313" key="5">
    <source>
        <dbReference type="Proteomes" id="UP000008332"/>
    </source>
</evidence>
<keyword evidence="5" id="KW-1185">Reference proteome</keyword>
<evidence type="ECO:0000259" key="3">
    <source>
        <dbReference type="Pfam" id="PF18914"/>
    </source>
</evidence>
<evidence type="ECO:0000256" key="2">
    <source>
        <dbReference type="SAM" id="SignalP"/>
    </source>
</evidence>
<dbReference type="OrthoDB" id="8906854at2"/>
<feature type="region of interest" description="Disordered" evidence="1">
    <location>
        <begin position="396"/>
        <end position="449"/>
    </location>
</feature>
<dbReference type="Proteomes" id="UP000008332">
    <property type="component" value="Chromosome"/>
</dbReference>
<keyword evidence="2" id="KW-0732">Signal</keyword>
<gene>
    <name evidence="4" type="ordered locus">Rfer_1228</name>
</gene>
<reference evidence="5" key="1">
    <citation type="submission" date="2006-02" db="EMBL/GenBank/DDBJ databases">
        <title>Complete sequence of chromosome of Rhodoferax ferrireducens DSM 15236.</title>
        <authorList>
            <person name="Copeland A."/>
            <person name="Lucas S."/>
            <person name="Lapidus A."/>
            <person name="Barry K."/>
            <person name="Detter J.C."/>
            <person name="Glavina del Rio T."/>
            <person name="Hammon N."/>
            <person name="Israni S."/>
            <person name="Pitluck S."/>
            <person name="Brettin T."/>
            <person name="Bruce D."/>
            <person name="Han C."/>
            <person name="Tapia R."/>
            <person name="Gilna P."/>
            <person name="Kiss H."/>
            <person name="Schmutz J."/>
            <person name="Larimer F."/>
            <person name="Land M."/>
            <person name="Kyrpides N."/>
            <person name="Ivanova N."/>
            <person name="Richardson P."/>
        </authorList>
    </citation>
    <scope>NUCLEOTIDE SEQUENCE [LARGE SCALE GENOMIC DNA]</scope>
    <source>
        <strain evidence="5">ATCC BAA-621 / DSM 15236 / T118</strain>
    </source>
</reference>
<evidence type="ECO:0000256" key="1">
    <source>
        <dbReference type="SAM" id="MobiDB-lite"/>
    </source>
</evidence>
<dbReference type="Pfam" id="PF18914">
    <property type="entry name" value="DUF5666"/>
    <property type="match status" value="5"/>
</dbReference>
<dbReference type="STRING" id="338969.Rfer_1228"/>
<dbReference type="RefSeq" id="WP_011463530.1">
    <property type="nucleotide sequence ID" value="NC_007908.1"/>
</dbReference>
<dbReference type="EMBL" id="CP000267">
    <property type="protein sequence ID" value="ABD68962.1"/>
    <property type="molecule type" value="Genomic_DNA"/>
</dbReference>
<dbReference type="KEGG" id="rfr:Rfer_1228"/>
<dbReference type="PROSITE" id="PS51257">
    <property type="entry name" value="PROKAR_LIPOPROTEIN"/>
    <property type="match status" value="1"/>
</dbReference>
<feature type="compositionally biased region" description="Low complexity" evidence="1">
    <location>
        <begin position="396"/>
        <end position="446"/>
    </location>
</feature>
<feature type="chain" id="PRO_5004200997" description="DUF5666 domain-containing protein" evidence="2">
    <location>
        <begin position="26"/>
        <end position="524"/>
    </location>
</feature>
<feature type="domain" description="DUF5666" evidence="3">
    <location>
        <begin position="112"/>
        <end position="172"/>
    </location>
</feature>
<feature type="domain" description="DUF5666" evidence="3">
    <location>
        <begin position="46"/>
        <end position="96"/>
    </location>
</feature>
<feature type="domain" description="DUF5666" evidence="3">
    <location>
        <begin position="273"/>
        <end position="319"/>
    </location>
</feature>
<feature type="domain" description="DUF5666" evidence="3">
    <location>
        <begin position="455"/>
        <end position="512"/>
    </location>
</feature>
<dbReference type="AlphaFoldDB" id="Q21Z41"/>
<protein>
    <recommendedName>
        <fullName evidence="3">DUF5666 domain-containing protein</fullName>
    </recommendedName>
</protein>
<accession>Q21Z41</accession>
<name>Q21Z41_ALBFT</name>
<proteinExistence type="predicted"/>
<evidence type="ECO:0000313" key="4">
    <source>
        <dbReference type="EMBL" id="ABD68962.1"/>
    </source>
</evidence>